<sequence length="70" mass="7441">MEQHVFGVSTAASPDCENGVHEILLLMIFCTTNLLTFTNVRLAAGFSASEVVQTFCDVAEAVVHPSSIGI</sequence>
<dbReference type="Proteomes" id="UP000075920">
    <property type="component" value="Unassembled WGS sequence"/>
</dbReference>
<proteinExistence type="predicted"/>
<evidence type="ECO:0000313" key="2">
    <source>
        <dbReference type="Proteomes" id="UP000075920"/>
    </source>
</evidence>
<evidence type="ECO:0000313" key="1">
    <source>
        <dbReference type="EnsemblMetazoa" id="AMIN014894-PA"/>
    </source>
</evidence>
<reference evidence="1" key="2">
    <citation type="submission" date="2020-05" db="UniProtKB">
        <authorList>
            <consortium name="EnsemblMetazoa"/>
        </authorList>
    </citation>
    <scope>IDENTIFICATION</scope>
    <source>
        <strain evidence="1">MINIMUS1</strain>
    </source>
</reference>
<accession>A0A182WQH1</accession>
<dbReference type="EnsemblMetazoa" id="AMIN014894-RA">
    <property type="protein sequence ID" value="AMIN014894-PA"/>
    <property type="gene ID" value="AMIN014894"/>
</dbReference>
<keyword evidence="2" id="KW-1185">Reference proteome</keyword>
<name>A0A182WQH1_9DIPT</name>
<reference evidence="2" key="1">
    <citation type="submission" date="2013-03" db="EMBL/GenBank/DDBJ databases">
        <title>The Genome Sequence of Anopheles minimus MINIMUS1.</title>
        <authorList>
            <consortium name="The Broad Institute Genomics Platform"/>
            <person name="Neafsey D.E."/>
            <person name="Walton C."/>
            <person name="Walker B."/>
            <person name="Young S.K."/>
            <person name="Zeng Q."/>
            <person name="Gargeya S."/>
            <person name="Fitzgerald M."/>
            <person name="Haas B."/>
            <person name="Abouelleil A."/>
            <person name="Allen A.W."/>
            <person name="Alvarado L."/>
            <person name="Arachchi H.M."/>
            <person name="Berlin A.M."/>
            <person name="Chapman S.B."/>
            <person name="Gainer-Dewar J."/>
            <person name="Goldberg J."/>
            <person name="Griggs A."/>
            <person name="Gujja S."/>
            <person name="Hansen M."/>
            <person name="Howarth C."/>
            <person name="Imamovic A."/>
            <person name="Ireland A."/>
            <person name="Larimer J."/>
            <person name="McCowan C."/>
            <person name="Murphy C."/>
            <person name="Pearson M."/>
            <person name="Poon T.W."/>
            <person name="Priest M."/>
            <person name="Roberts A."/>
            <person name="Saif S."/>
            <person name="Shea T."/>
            <person name="Sisk P."/>
            <person name="Sykes S."/>
            <person name="Wortman J."/>
            <person name="Nusbaum C."/>
            <person name="Birren B."/>
        </authorList>
    </citation>
    <scope>NUCLEOTIDE SEQUENCE [LARGE SCALE GENOMIC DNA]</scope>
    <source>
        <strain evidence="2">MINIMUS1</strain>
    </source>
</reference>
<dbReference type="STRING" id="112268.A0A182WQH1"/>
<organism evidence="1 2">
    <name type="scientific">Anopheles minimus</name>
    <dbReference type="NCBI Taxonomy" id="112268"/>
    <lineage>
        <taxon>Eukaryota</taxon>
        <taxon>Metazoa</taxon>
        <taxon>Ecdysozoa</taxon>
        <taxon>Arthropoda</taxon>
        <taxon>Hexapoda</taxon>
        <taxon>Insecta</taxon>
        <taxon>Pterygota</taxon>
        <taxon>Neoptera</taxon>
        <taxon>Endopterygota</taxon>
        <taxon>Diptera</taxon>
        <taxon>Nematocera</taxon>
        <taxon>Culicoidea</taxon>
        <taxon>Culicidae</taxon>
        <taxon>Anophelinae</taxon>
        <taxon>Anopheles</taxon>
    </lineage>
</organism>
<dbReference type="AlphaFoldDB" id="A0A182WQH1"/>
<protein>
    <submittedName>
        <fullName evidence="1">Uncharacterized protein</fullName>
    </submittedName>
</protein>
<dbReference type="VEuPathDB" id="VectorBase:AMIN014894"/>